<dbReference type="PROSITE" id="PS50110">
    <property type="entry name" value="RESPONSE_REGULATORY"/>
    <property type="match status" value="1"/>
</dbReference>
<evidence type="ECO:0000259" key="5">
    <source>
        <dbReference type="PROSITE" id="PS50887"/>
    </source>
</evidence>
<feature type="domain" description="GGDEF" evidence="5">
    <location>
        <begin position="181"/>
        <end position="312"/>
    </location>
</feature>
<dbReference type="GO" id="GO:0000160">
    <property type="term" value="P:phosphorelay signal transduction system"/>
    <property type="evidence" value="ECO:0007669"/>
    <property type="project" value="InterPro"/>
</dbReference>
<dbReference type="CDD" id="cd00156">
    <property type="entry name" value="REC"/>
    <property type="match status" value="1"/>
</dbReference>
<dbReference type="EMBL" id="WBUI01000044">
    <property type="protein sequence ID" value="KAB2928764.1"/>
    <property type="molecule type" value="Genomic_DNA"/>
</dbReference>
<dbReference type="Gene3D" id="3.40.50.2300">
    <property type="match status" value="1"/>
</dbReference>
<dbReference type="CDD" id="cd01949">
    <property type="entry name" value="GGDEF"/>
    <property type="match status" value="1"/>
</dbReference>
<dbReference type="InterPro" id="IPR001633">
    <property type="entry name" value="EAL_dom"/>
</dbReference>
<keyword evidence="2" id="KW-0175">Coiled coil</keyword>
<evidence type="ECO:0000259" key="4">
    <source>
        <dbReference type="PROSITE" id="PS50883"/>
    </source>
</evidence>
<accession>A0A833GXC0</accession>
<dbReference type="InterPro" id="IPR029787">
    <property type="entry name" value="Nucleotide_cyclase"/>
</dbReference>
<feature type="modified residue" description="4-aspartylphosphate" evidence="1">
    <location>
        <position position="56"/>
    </location>
</feature>
<dbReference type="SMART" id="SM00052">
    <property type="entry name" value="EAL"/>
    <property type="match status" value="1"/>
</dbReference>
<dbReference type="SMART" id="SM00448">
    <property type="entry name" value="REC"/>
    <property type="match status" value="1"/>
</dbReference>
<dbReference type="InterPro" id="IPR011006">
    <property type="entry name" value="CheY-like_superfamily"/>
</dbReference>
<dbReference type="InterPro" id="IPR050706">
    <property type="entry name" value="Cyclic-di-GMP_PDE-like"/>
</dbReference>
<dbReference type="Proteomes" id="UP000460298">
    <property type="component" value="Unassembled WGS sequence"/>
</dbReference>
<dbReference type="PANTHER" id="PTHR33121:SF70">
    <property type="entry name" value="SIGNALING PROTEIN YKOW"/>
    <property type="match status" value="1"/>
</dbReference>
<dbReference type="InterPro" id="IPR001789">
    <property type="entry name" value="Sig_transdc_resp-reg_receiver"/>
</dbReference>
<protein>
    <submittedName>
        <fullName evidence="6">EAL domain-containing protein</fullName>
    </submittedName>
</protein>
<keyword evidence="1" id="KW-0597">Phosphoprotein</keyword>
<dbReference type="Pfam" id="PF00072">
    <property type="entry name" value="Response_reg"/>
    <property type="match status" value="1"/>
</dbReference>
<dbReference type="Pfam" id="PF00990">
    <property type="entry name" value="GGDEF"/>
    <property type="match status" value="1"/>
</dbReference>
<dbReference type="CDD" id="cd01948">
    <property type="entry name" value="EAL"/>
    <property type="match status" value="1"/>
</dbReference>
<dbReference type="Gene3D" id="3.30.70.270">
    <property type="match status" value="1"/>
</dbReference>
<dbReference type="Pfam" id="PF00563">
    <property type="entry name" value="EAL"/>
    <property type="match status" value="1"/>
</dbReference>
<evidence type="ECO:0000313" key="7">
    <source>
        <dbReference type="Proteomes" id="UP000460298"/>
    </source>
</evidence>
<dbReference type="SUPFAM" id="SSF55073">
    <property type="entry name" value="Nucleotide cyclase"/>
    <property type="match status" value="1"/>
</dbReference>
<dbReference type="PROSITE" id="PS50887">
    <property type="entry name" value="GGDEF"/>
    <property type="match status" value="1"/>
</dbReference>
<name>A0A833GXC0_9LEPT</name>
<evidence type="ECO:0000256" key="1">
    <source>
        <dbReference type="PROSITE-ProRule" id="PRU00169"/>
    </source>
</evidence>
<dbReference type="SUPFAM" id="SSF52172">
    <property type="entry name" value="CheY-like"/>
    <property type="match status" value="1"/>
</dbReference>
<sequence>MNGTLKILHLEDNDLDAELVVSVVAGEGLQCSIHRVQDKAGFLSALENAPDIILADFSLPGFSGADALQIAREISPQTPFILVSGALGEELAIEMIKKGMTDYVMKHRLSRLAPAIQRALREAEEIQTRQRAEKEREEANRELERAFMHTYELAFVDQLTGIPNREALLQNIELLITQGENPFHVLLLNLDGFRRINYRTRYEIGDSVLIAIADRVRKALPDEIRFGRLAGDSFLTIVRQGSHAPEAIADTIINALQQPVVVQEHEFLQSGTVSIVRYPDDGRNGGGLLKTAELNLREARRTGGRVRRFTSEDRLNLERRLAIENALLQKDVVNEMYLVFQPKGRISDGAVPSLEALIRWKSPKFGELSPAHFIPLAEEIGAITSMSEWIIETGLQTLERMDAMGYPPVHLAVNLSPIHLKRPDFLSDLFELFSRHSIAPGRIEFEITEGLLLEDSEWTAGMLTELRNAGFRLALDDFGTGFSNLGYLSRFPVDTIKIDRSFISEIHINERNRSIVRAMISLAEAMGSETVAEGVELEEEFQALADLGCHLIQGYFFSRPLKTEDLFNFLQNRSPVP</sequence>
<dbReference type="GO" id="GO:0071111">
    <property type="term" value="F:cyclic-guanylate-specific phosphodiesterase activity"/>
    <property type="evidence" value="ECO:0007669"/>
    <property type="project" value="InterPro"/>
</dbReference>
<dbReference type="PANTHER" id="PTHR33121">
    <property type="entry name" value="CYCLIC DI-GMP PHOSPHODIESTERASE PDEF"/>
    <property type="match status" value="1"/>
</dbReference>
<dbReference type="NCBIfam" id="TIGR00254">
    <property type="entry name" value="GGDEF"/>
    <property type="match status" value="1"/>
</dbReference>
<organism evidence="6 7">
    <name type="scientific">Leptonema illini</name>
    <dbReference type="NCBI Taxonomy" id="183"/>
    <lineage>
        <taxon>Bacteria</taxon>
        <taxon>Pseudomonadati</taxon>
        <taxon>Spirochaetota</taxon>
        <taxon>Spirochaetia</taxon>
        <taxon>Leptospirales</taxon>
        <taxon>Leptospiraceae</taxon>
        <taxon>Leptonema</taxon>
    </lineage>
</organism>
<proteinExistence type="predicted"/>
<evidence type="ECO:0000256" key="2">
    <source>
        <dbReference type="SAM" id="Coils"/>
    </source>
</evidence>
<evidence type="ECO:0000259" key="3">
    <source>
        <dbReference type="PROSITE" id="PS50110"/>
    </source>
</evidence>
<comment type="caution">
    <text evidence="6">The sequence shown here is derived from an EMBL/GenBank/DDBJ whole genome shotgun (WGS) entry which is preliminary data.</text>
</comment>
<feature type="domain" description="EAL" evidence="4">
    <location>
        <begin position="316"/>
        <end position="574"/>
    </location>
</feature>
<feature type="domain" description="Response regulatory" evidence="3">
    <location>
        <begin position="6"/>
        <end position="121"/>
    </location>
</feature>
<reference evidence="6 7" key="1">
    <citation type="submission" date="2019-10" db="EMBL/GenBank/DDBJ databases">
        <title>Extracellular Electron Transfer in a Candidatus Methanoperedens spp. Enrichment Culture.</title>
        <authorList>
            <person name="Berger S."/>
            <person name="Rangel Shaw D."/>
            <person name="Berben T."/>
            <person name="In 'T Zandt M."/>
            <person name="Frank J."/>
            <person name="Reimann J."/>
            <person name="Jetten M.S.M."/>
            <person name="Welte C.U."/>
        </authorList>
    </citation>
    <scope>NUCLEOTIDE SEQUENCE [LARGE SCALE GENOMIC DNA]</scope>
    <source>
        <strain evidence="6">SB12</strain>
    </source>
</reference>
<dbReference type="InterPro" id="IPR000160">
    <property type="entry name" value="GGDEF_dom"/>
</dbReference>
<dbReference type="SUPFAM" id="SSF141868">
    <property type="entry name" value="EAL domain-like"/>
    <property type="match status" value="1"/>
</dbReference>
<feature type="coiled-coil region" evidence="2">
    <location>
        <begin position="116"/>
        <end position="149"/>
    </location>
</feature>
<dbReference type="Gene3D" id="3.20.20.450">
    <property type="entry name" value="EAL domain"/>
    <property type="match status" value="1"/>
</dbReference>
<dbReference type="InterPro" id="IPR035919">
    <property type="entry name" value="EAL_sf"/>
</dbReference>
<dbReference type="SMART" id="SM00267">
    <property type="entry name" value="GGDEF"/>
    <property type="match status" value="1"/>
</dbReference>
<dbReference type="AlphaFoldDB" id="A0A833GXC0"/>
<dbReference type="InterPro" id="IPR043128">
    <property type="entry name" value="Rev_trsase/Diguanyl_cyclase"/>
</dbReference>
<gene>
    <name evidence="6" type="ORF">F9K24_21610</name>
</gene>
<dbReference type="PROSITE" id="PS50883">
    <property type="entry name" value="EAL"/>
    <property type="match status" value="1"/>
</dbReference>
<evidence type="ECO:0000313" key="6">
    <source>
        <dbReference type="EMBL" id="KAB2928764.1"/>
    </source>
</evidence>